<sequence length="199" mass="23201">MRWHFLESELEVPPDEDDMPLLEPLEEMVNITSITEVSDEGEIELRSTTTREEGKKQKEEETDCQRMVKEAMVKITNNCNDVESIRKEFQILTEGVARGNMPFLEEKIETQLKDVTSRTNELYDIYSAIVLRKFVGKSPPDTLGTYCGMGIELTSEENYQILCEYYWGAKTQKQRQKRKKRRTRDWEQGSKNISSNSTL</sequence>
<evidence type="ECO:0000313" key="2">
    <source>
        <dbReference type="EMBL" id="CAE0263156.1"/>
    </source>
</evidence>
<dbReference type="EMBL" id="HBIB01039116">
    <property type="protein sequence ID" value="CAE0263156.1"/>
    <property type="molecule type" value="Transcribed_RNA"/>
</dbReference>
<feature type="region of interest" description="Disordered" evidence="1">
    <location>
        <begin position="36"/>
        <end position="61"/>
    </location>
</feature>
<reference evidence="5" key="1">
    <citation type="submission" date="2021-01" db="EMBL/GenBank/DDBJ databases">
        <authorList>
            <person name="Corre E."/>
            <person name="Pelletier E."/>
            <person name="Niang G."/>
            <person name="Scheremetjew M."/>
            <person name="Finn R."/>
            <person name="Kale V."/>
            <person name="Holt S."/>
            <person name="Cochrane G."/>
            <person name="Meng A."/>
            <person name="Brown T."/>
            <person name="Cohen L."/>
        </authorList>
    </citation>
    <scope>NUCLEOTIDE SEQUENCE</scope>
    <source>
        <strain evidence="5">NIES-2562</strain>
    </source>
</reference>
<organism evidence="5">
    <name type="scientific">Palpitomonas bilix</name>
    <dbReference type="NCBI Taxonomy" id="652834"/>
    <lineage>
        <taxon>Eukaryota</taxon>
        <taxon>Eukaryota incertae sedis</taxon>
    </lineage>
</organism>
<evidence type="ECO:0000256" key="1">
    <source>
        <dbReference type="SAM" id="MobiDB-lite"/>
    </source>
</evidence>
<dbReference type="AlphaFoldDB" id="A0A7S3LTM5"/>
<dbReference type="EMBL" id="HBIB01039120">
    <property type="protein sequence ID" value="CAE0263160.1"/>
    <property type="molecule type" value="Transcribed_RNA"/>
</dbReference>
<evidence type="ECO:0000313" key="3">
    <source>
        <dbReference type="EMBL" id="CAE0263157.1"/>
    </source>
</evidence>
<dbReference type="EMBL" id="HBIB01039118">
    <property type="protein sequence ID" value="CAE0263158.1"/>
    <property type="molecule type" value="Transcribed_RNA"/>
</dbReference>
<name>A0A7S3LTM5_9EUKA</name>
<dbReference type="EMBL" id="HBIB01039119">
    <property type="protein sequence ID" value="CAE0263159.1"/>
    <property type="molecule type" value="Transcribed_RNA"/>
</dbReference>
<feature type="region of interest" description="Disordered" evidence="1">
    <location>
        <begin position="176"/>
        <end position="199"/>
    </location>
</feature>
<gene>
    <name evidence="2" type="ORF">PBIL07802_LOCUS25453</name>
    <name evidence="3" type="ORF">PBIL07802_LOCUS25454</name>
    <name evidence="4" type="ORF">PBIL07802_LOCUS25455</name>
    <name evidence="5" type="ORF">PBIL07802_LOCUS25456</name>
    <name evidence="6" type="ORF">PBIL07802_LOCUS25457</name>
</gene>
<protein>
    <submittedName>
        <fullName evidence="5">Uncharacterized protein</fullName>
    </submittedName>
</protein>
<feature type="compositionally biased region" description="Basic and acidic residues" evidence="1">
    <location>
        <begin position="43"/>
        <end position="61"/>
    </location>
</feature>
<evidence type="ECO:0000313" key="5">
    <source>
        <dbReference type="EMBL" id="CAE0263159.1"/>
    </source>
</evidence>
<dbReference type="EMBL" id="HBIB01039117">
    <property type="protein sequence ID" value="CAE0263157.1"/>
    <property type="molecule type" value="Transcribed_RNA"/>
</dbReference>
<feature type="compositionally biased region" description="Polar residues" evidence="1">
    <location>
        <begin position="189"/>
        <end position="199"/>
    </location>
</feature>
<accession>A0A7S3LTM5</accession>
<evidence type="ECO:0000313" key="4">
    <source>
        <dbReference type="EMBL" id="CAE0263158.1"/>
    </source>
</evidence>
<evidence type="ECO:0000313" key="6">
    <source>
        <dbReference type="EMBL" id="CAE0263160.1"/>
    </source>
</evidence>
<proteinExistence type="predicted"/>